<dbReference type="GO" id="GO:0046983">
    <property type="term" value="F:protein dimerization activity"/>
    <property type="evidence" value="ECO:0007669"/>
    <property type="project" value="InterPro"/>
</dbReference>
<keyword evidence="3" id="KW-1185">Reference proteome</keyword>
<dbReference type="AlphaFoldDB" id="A0AAD7DS69"/>
<dbReference type="Proteomes" id="UP001221757">
    <property type="component" value="Unassembled WGS sequence"/>
</dbReference>
<protein>
    <recommendedName>
        <fullName evidence="1">HAT C-terminal dimerisation domain-containing protein</fullName>
    </recommendedName>
</protein>
<dbReference type="InterPro" id="IPR012337">
    <property type="entry name" value="RNaseH-like_sf"/>
</dbReference>
<evidence type="ECO:0000259" key="1">
    <source>
        <dbReference type="Pfam" id="PF05699"/>
    </source>
</evidence>
<comment type="caution">
    <text evidence="2">The sequence shown here is derived from an EMBL/GenBank/DDBJ whole genome shotgun (WGS) entry which is preliminary data.</text>
</comment>
<dbReference type="InterPro" id="IPR008906">
    <property type="entry name" value="HATC_C_dom"/>
</dbReference>
<accession>A0AAD7DS69</accession>
<gene>
    <name evidence="2" type="ORF">B0H17DRAFT_927942</name>
</gene>
<dbReference type="EMBL" id="JARKIE010000028">
    <property type="protein sequence ID" value="KAJ7697904.1"/>
    <property type="molecule type" value="Genomic_DNA"/>
</dbReference>
<sequence>MLSRIVREILCIPGVSITVERLFSSSNAWFSDAQLSMAASTASLTVVTKKLLNTGFREGLDYLEGITIH</sequence>
<feature type="domain" description="HAT C-terminal dimerisation" evidence="1">
    <location>
        <begin position="2"/>
        <end position="49"/>
    </location>
</feature>
<evidence type="ECO:0000313" key="2">
    <source>
        <dbReference type="EMBL" id="KAJ7697904.1"/>
    </source>
</evidence>
<organism evidence="2 3">
    <name type="scientific">Mycena rosella</name>
    <name type="common">Pink bonnet</name>
    <name type="synonym">Agaricus rosellus</name>
    <dbReference type="NCBI Taxonomy" id="1033263"/>
    <lineage>
        <taxon>Eukaryota</taxon>
        <taxon>Fungi</taxon>
        <taxon>Dikarya</taxon>
        <taxon>Basidiomycota</taxon>
        <taxon>Agaricomycotina</taxon>
        <taxon>Agaricomycetes</taxon>
        <taxon>Agaricomycetidae</taxon>
        <taxon>Agaricales</taxon>
        <taxon>Marasmiineae</taxon>
        <taxon>Mycenaceae</taxon>
        <taxon>Mycena</taxon>
    </lineage>
</organism>
<reference evidence="2" key="1">
    <citation type="submission" date="2023-03" db="EMBL/GenBank/DDBJ databases">
        <title>Massive genome expansion in bonnet fungi (Mycena s.s.) driven by repeated elements and novel gene families across ecological guilds.</title>
        <authorList>
            <consortium name="Lawrence Berkeley National Laboratory"/>
            <person name="Harder C.B."/>
            <person name="Miyauchi S."/>
            <person name="Viragh M."/>
            <person name="Kuo A."/>
            <person name="Thoen E."/>
            <person name="Andreopoulos B."/>
            <person name="Lu D."/>
            <person name="Skrede I."/>
            <person name="Drula E."/>
            <person name="Henrissat B."/>
            <person name="Morin E."/>
            <person name="Kohler A."/>
            <person name="Barry K."/>
            <person name="LaButti K."/>
            <person name="Morin E."/>
            <person name="Salamov A."/>
            <person name="Lipzen A."/>
            <person name="Mereny Z."/>
            <person name="Hegedus B."/>
            <person name="Baldrian P."/>
            <person name="Stursova M."/>
            <person name="Weitz H."/>
            <person name="Taylor A."/>
            <person name="Grigoriev I.V."/>
            <person name="Nagy L.G."/>
            <person name="Martin F."/>
            <person name="Kauserud H."/>
        </authorList>
    </citation>
    <scope>NUCLEOTIDE SEQUENCE</scope>
    <source>
        <strain evidence="2">CBHHK067</strain>
    </source>
</reference>
<evidence type="ECO:0000313" key="3">
    <source>
        <dbReference type="Proteomes" id="UP001221757"/>
    </source>
</evidence>
<dbReference type="SUPFAM" id="SSF53098">
    <property type="entry name" value="Ribonuclease H-like"/>
    <property type="match status" value="1"/>
</dbReference>
<name>A0AAD7DS69_MYCRO</name>
<dbReference type="Pfam" id="PF05699">
    <property type="entry name" value="Dimer_Tnp_hAT"/>
    <property type="match status" value="1"/>
</dbReference>
<proteinExistence type="predicted"/>